<accession>A0A097BU25</accession>
<reference evidence="2" key="1">
    <citation type="submission" date="2014-07" db="EMBL/GenBank/DDBJ databases">
        <authorList>
            <person name="Peng L."/>
        </authorList>
    </citation>
    <scope>NUCLEOTIDE SEQUENCE</scope>
</reference>
<name>A0A097BU25_MANIN</name>
<evidence type="ECO:0000256" key="1">
    <source>
        <dbReference type="SAM" id="Phobius"/>
    </source>
</evidence>
<protein>
    <submittedName>
        <fullName evidence="2">Chaperone DnaJ-domain superfamily protein</fullName>
    </submittedName>
</protein>
<proteinExistence type="evidence at transcript level"/>
<sequence length="198" mass="21436">MYLVKRKVREFGRGFFFFFGKRGPCVGTREIWPLRPGVYLQAKFLDESIMDAPLNTPLIPPFFFLPPSPRKIGLSPNSAPGPRRNKRNPSPFAVLFTAEGFAAVGTVGGSLYGVFRGEPTGALRENKTGYCPPGKIYPPDLLGEGPADGPDFIEIPKGYAPLLEPAGRAGYDLFLAGRSRGTKKGLFGFLGGGGFYPS</sequence>
<dbReference type="AlphaFoldDB" id="A0A097BU25"/>
<keyword evidence="1" id="KW-0472">Membrane</keyword>
<keyword evidence="1" id="KW-1133">Transmembrane helix</keyword>
<organism evidence="2">
    <name type="scientific">Mangifera indica</name>
    <name type="common">Mango</name>
    <dbReference type="NCBI Taxonomy" id="29780"/>
    <lineage>
        <taxon>Eukaryota</taxon>
        <taxon>Viridiplantae</taxon>
        <taxon>Streptophyta</taxon>
        <taxon>Embryophyta</taxon>
        <taxon>Tracheophyta</taxon>
        <taxon>Spermatophyta</taxon>
        <taxon>Magnoliopsida</taxon>
        <taxon>eudicotyledons</taxon>
        <taxon>Gunneridae</taxon>
        <taxon>Pentapetalae</taxon>
        <taxon>rosids</taxon>
        <taxon>malvids</taxon>
        <taxon>Sapindales</taxon>
        <taxon>Anacardiaceae</taxon>
        <taxon>Mangifera</taxon>
    </lineage>
</organism>
<feature type="transmembrane region" description="Helical" evidence="1">
    <location>
        <begin position="92"/>
        <end position="115"/>
    </location>
</feature>
<dbReference type="EMBL" id="KM235548">
    <property type="protein sequence ID" value="AIS71923.1"/>
    <property type="molecule type" value="mRNA"/>
</dbReference>
<evidence type="ECO:0000313" key="2">
    <source>
        <dbReference type="EMBL" id="AIS71923.1"/>
    </source>
</evidence>
<keyword evidence="1" id="KW-0812">Transmembrane</keyword>